<dbReference type="InterPro" id="IPR002104">
    <property type="entry name" value="Integrase_catalytic"/>
</dbReference>
<dbReference type="PROSITE" id="PS51900">
    <property type="entry name" value="CB"/>
    <property type="match status" value="1"/>
</dbReference>
<sequence>MPHPDFGTLGTSWELSLDADGYSRNTIKAYQQGLRSLAAWLSPDTAPDQVTRDMVRGWIVATREVTSSGTTRSWFAGIRHFYRWAVAEGEMDSDPTAGIRTPPPNQPVTPVLSADSIRALLGTCTGNDFVARRDAAILYLLVDGGLRLAEIAGLTVDAVDVRSRTVTVVGKGTGRSGPRRRTIAVGVKATRALDRYLRERRRHPYTELPALWLGGRGRATLTAAGIKAMLQRRAAAAEIGHIHPHMFRHTWAAAFQAAGGSDGDLMSLGGWRSRAMLDRYGQATAAERARQANARLSLGDRL</sequence>
<dbReference type="InterPro" id="IPR013762">
    <property type="entry name" value="Integrase-like_cat_sf"/>
</dbReference>
<evidence type="ECO:0000256" key="3">
    <source>
        <dbReference type="ARBA" id="ARBA00023172"/>
    </source>
</evidence>
<dbReference type="PANTHER" id="PTHR30349:SF81">
    <property type="entry name" value="TYROSINE RECOMBINASE XERC"/>
    <property type="match status" value="1"/>
</dbReference>
<dbReference type="EMBL" id="JBEXRX010000004">
    <property type="protein sequence ID" value="MEU0150894.1"/>
    <property type="molecule type" value="Genomic_DNA"/>
</dbReference>
<dbReference type="PANTHER" id="PTHR30349">
    <property type="entry name" value="PHAGE INTEGRASE-RELATED"/>
    <property type="match status" value="1"/>
</dbReference>
<reference evidence="7 8" key="1">
    <citation type="submission" date="2024-06" db="EMBL/GenBank/DDBJ databases">
        <title>The Natural Products Discovery Center: Release of the First 8490 Sequenced Strains for Exploring Actinobacteria Biosynthetic Diversity.</title>
        <authorList>
            <person name="Kalkreuter E."/>
            <person name="Kautsar S.A."/>
            <person name="Yang D."/>
            <person name="Bader C.D."/>
            <person name="Teijaro C.N."/>
            <person name="Fluegel L."/>
            <person name="Davis C.M."/>
            <person name="Simpson J.R."/>
            <person name="Lauterbach L."/>
            <person name="Steele A.D."/>
            <person name="Gui C."/>
            <person name="Meng S."/>
            <person name="Li G."/>
            <person name="Viehrig K."/>
            <person name="Ye F."/>
            <person name="Su P."/>
            <person name="Kiefer A.F."/>
            <person name="Nichols A."/>
            <person name="Cepeda A.J."/>
            <person name="Yan W."/>
            <person name="Fan B."/>
            <person name="Jiang Y."/>
            <person name="Adhikari A."/>
            <person name="Zheng C.-J."/>
            <person name="Schuster L."/>
            <person name="Cowan T.M."/>
            <person name="Smanski M.J."/>
            <person name="Chevrette M.G."/>
            <person name="De Carvalho L.P.S."/>
            <person name="Shen B."/>
        </authorList>
    </citation>
    <scope>NUCLEOTIDE SEQUENCE [LARGE SCALE GENOMIC DNA]</scope>
    <source>
        <strain evidence="7 8">NPDC006286</strain>
    </source>
</reference>
<comment type="caution">
    <text evidence="7">The sequence shown here is derived from an EMBL/GenBank/DDBJ whole genome shotgun (WGS) entry which is preliminary data.</text>
</comment>
<evidence type="ECO:0000259" key="5">
    <source>
        <dbReference type="PROSITE" id="PS51898"/>
    </source>
</evidence>
<accession>A0ABV2VDL9</accession>
<keyword evidence="2 4" id="KW-0238">DNA-binding</keyword>
<dbReference type="Gene3D" id="1.10.443.10">
    <property type="entry name" value="Intergrase catalytic core"/>
    <property type="match status" value="1"/>
</dbReference>
<protein>
    <submittedName>
        <fullName evidence="7">Tyrosine-type recombinase/integrase</fullName>
    </submittedName>
</protein>
<feature type="domain" description="Tyr recombinase" evidence="5">
    <location>
        <begin position="107"/>
        <end position="293"/>
    </location>
</feature>
<evidence type="ECO:0000256" key="2">
    <source>
        <dbReference type="ARBA" id="ARBA00023125"/>
    </source>
</evidence>
<dbReference type="InterPro" id="IPR004107">
    <property type="entry name" value="Integrase_SAM-like_N"/>
</dbReference>
<evidence type="ECO:0000313" key="8">
    <source>
        <dbReference type="Proteomes" id="UP001550348"/>
    </source>
</evidence>
<evidence type="ECO:0000259" key="6">
    <source>
        <dbReference type="PROSITE" id="PS51900"/>
    </source>
</evidence>
<organism evidence="7 8">
    <name type="scientific">Micromonospora fulviviridis</name>
    <dbReference type="NCBI Taxonomy" id="47860"/>
    <lineage>
        <taxon>Bacteria</taxon>
        <taxon>Bacillati</taxon>
        <taxon>Actinomycetota</taxon>
        <taxon>Actinomycetes</taxon>
        <taxon>Micromonosporales</taxon>
        <taxon>Micromonosporaceae</taxon>
        <taxon>Micromonospora</taxon>
    </lineage>
</organism>
<dbReference type="Pfam" id="PF00589">
    <property type="entry name" value="Phage_integrase"/>
    <property type="match status" value="1"/>
</dbReference>
<dbReference type="InterPro" id="IPR010998">
    <property type="entry name" value="Integrase_recombinase_N"/>
</dbReference>
<dbReference type="Proteomes" id="UP001550348">
    <property type="component" value="Unassembled WGS sequence"/>
</dbReference>
<name>A0ABV2VDL9_9ACTN</name>
<evidence type="ECO:0000256" key="1">
    <source>
        <dbReference type="ARBA" id="ARBA00022908"/>
    </source>
</evidence>
<dbReference type="Gene3D" id="1.10.150.130">
    <property type="match status" value="1"/>
</dbReference>
<gene>
    <name evidence="7" type="ORF">ABZ071_03010</name>
</gene>
<proteinExistence type="predicted"/>
<dbReference type="InterPro" id="IPR044068">
    <property type="entry name" value="CB"/>
</dbReference>
<dbReference type="RefSeq" id="WP_355663061.1">
    <property type="nucleotide sequence ID" value="NZ_JBEXRX010000004.1"/>
</dbReference>
<keyword evidence="8" id="KW-1185">Reference proteome</keyword>
<keyword evidence="1" id="KW-0229">DNA integration</keyword>
<dbReference type="InterPro" id="IPR050090">
    <property type="entry name" value="Tyrosine_recombinase_XerCD"/>
</dbReference>
<dbReference type="InterPro" id="IPR011010">
    <property type="entry name" value="DNA_brk_join_enz"/>
</dbReference>
<dbReference type="PROSITE" id="PS51898">
    <property type="entry name" value="TYR_RECOMBINASE"/>
    <property type="match status" value="1"/>
</dbReference>
<evidence type="ECO:0000313" key="7">
    <source>
        <dbReference type="EMBL" id="MEU0150894.1"/>
    </source>
</evidence>
<keyword evidence="3" id="KW-0233">DNA recombination</keyword>
<dbReference type="SUPFAM" id="SSF56349">
    <property type="entry name" value="DNA breaking-rejoining enzymes"/>
    <property type="match status" value="1"/>
</dbReference>
<feature type="domain" description="Core-binding (CB)" evidence="6">
    <location>
        <begin position="4"/>
        <end position="86"/>
    </location>
</feature>
<dbReference type="CDD" id="cd00397">
    <property type="entry name" value="DNA_BRE_C"/>
    <property type="match status" value="1"/>
</dbReference>
<dbReference type="Pfam" id="PF02899">
    <property type="entry name" value="Phage_int_SAM_1"/>
    <property type="match status" value="1"/>
</dbReference>
<evidence type="ECO:0000256" key="4">
    <source>
        <dbReference type="PROSITE-ProRule" id="PRU01248"/>
    </source>
</evidence>